<dbReference type="EMBL" id="JAGHQM010000003">
    <property type="protein sequence ID" value="KAH0566532.1"/>
    <property type="molecule type" value="Genomic_DNA"/>
</dbReference>
<sequence length="604" mass="65799">MNWTGGRRSRHSHHNVRSVASVQRQHFAKVRNRLHSKGQLSHSVSAAPSGRGKRAIGSDPFTLELSHSLAKTEDDAATCDQGLARTRSDPLPAALSADVDLSPGIANLAGRRHLSVTANPINPLLLANRKRKLLKRDDWVGTTITRPLKIRYPPAVDGQMIGKRRKLAGDSHRHRMLFAAEHAGPSRVGRDRVGRRGRHDWVAGRHGLTVRIGEPLASRQGDGYGDESMQEARFDGPYESTPPGSNRVTTLESLLSSSRTRANPALAAGYYTTGIVAKSPMVGNGSRVAAPKIPRRNTHRTQSSGNETTSVGQPSSPITSKRGSSVGYIDARPNRSDASVSSPPYQSSSTSTIGHNTHPQFLACDGKYVEEKGVSLENIRKQENKVSLSYVRAGSDTTLANRTTVNTPSRAFSSPDNPQAETSGPKTIKTDDGGEPDASAAPDELFWRSWLSTFARDEPDVVGQTRTPRTSSQGSNARKCMGDAQPDLDSTITCNAAWGSSPTKLEHHAMAHTLSIPTEHHSKHPLVMERRHRATLPVKCVPTLNMERTNHDEAYFGDHPWDMEEPLDQFLGLNRHLSENCIQNSIIGQAPSPDFVPEKNAPSN</sequence>
<evidence type="ECO:0000313" key="2">
    <source>
        <dbReference type="EMBL" id="KAH0566532.1"/>
    </source>
</evidence>
<name>A0A9P8LJK3_9PEZI</name>
<feature type="compositionally biased region" description="Polar residues" evidence="1">
    <location>
        <begin position="300"/>
        <end position="323"/>
    </location>
</feature>
<protein>
    <submittedName>
        <fullName evidence="2">Uncharacterized protein</fullName>
    </submittedName>
</protein>
<organism evidence="2 3">
    <name type="scientific">Trichoglossum hirsutum</name>
    <dbReference type="NCBI Taxonomy" id="265104"/>
    <lineage>
        <taxon>Eukaryota</taxon>
        <taxon>Fungi</taxon>
        <taxon>Dikarya</taxon>
        <taxon>Ascomycota</taxon>
        <taxon>Pezizomycotina</taxon>
        <taxon>Geoglossomycetes</taxon>
        <taxon>Geoglossales</taxon>
        <taxon>Geoglossaceae</taxon>
        <taxon>Trichoglossum</taxon>
    </lineage>
</organism>
<comment type="caution">
    <text evidence="2">The sequence shown here is derived from an EMBL/GenBank/DDBJ whole genome shotgun (WGS) entry which is preliminary data.</text>
</comment>
<dbReference type="AlphaFoldDB" id="A0A9P8LJK3"/>
<feature type="region of interest" description="Disordered" evidence="1">
    <location>
        <begin position="1"/>
        <end position="55"/>
    </location>
</feature>
<feature type="region of interest" description="Disordered" evidence="1">
    <location>
        <begin position="278"/>
        <end position="358"/>
    </location>
</feature>
<proteinExistence type="predicted"/>
<feature type="compositionally biased region" description="Basic residues" evidence="1">
    <location>
        <begin position="7"/>
        <end position="16"/>
    </location>
</feature>
<dbReference type="Proteomes" id="UP000750711">
    <property type="component" value="Unassembled WGS sequence"/>
</dbReference>
<accession>A0A9P8LJK3</accession>
<feature type="compositionally biased region" description="Basic residues" evidence="1">
    <location>
        <begin position="26"/>
        <end position="36"/>
    </location>
</feature>
<feature type="region of interest" description="Disordered" evidence="1">
    <location>
        <begin position="214"/>
        <end position="246"/>
    </location>
</feature>
<feature type="compositionally biased region" description="Polar residues" evidence="1">
    <location>
        <begin position="399"/>
        <end position="425"/>
    </location>
</feature>
<gene>
    <name evidence="2" type="ORF">GP486_000073</name>
</gene>
<feature type="region of interest" description="Disordered" evidence="1">
    <location>
        <begin position="399"/>
        <end position="440"/>
    </location>
</feature>
<feature type="region of interest" description="Disordered" evidence="1">
    <location>
        <begin position="459"/>
        <end position="480"/>
    </location>
</feature>
<reference evidence="2" key="1">
    <citation type="submission" date="2021-03" db="EMBL/GenBank/DDBJ databases">
        <title>Comparative genomics and phylogenomic investigation of the class Geoglossomycetes provide insights into ecological specialization and systematics.</title>
        <authorList>
            <person name="Melie T."/>
            <person name="Pirro S."/>
            <person name="Miller A.N."/>
            <person name="Quandt A."/>
        </authorList>
    </citation>
    <scope>NUCLEOTIDE SEQUENCE</scope>
    <source>
        <strain evidence="2">CAQ_001_2017</strain>
    </source>
</reference>
<evidence type="ECO:0000256" key="1">
    <source>
        <dbReference type="SAM" id="MobiDB-lite"/>
    </source>
</evidence>
<keyword evidence="3" id="KW-1185">Reference proteome</keyword>
<feature type="compositionally biased region" description="Polar residues" evidence="1">
    <location>
        <begin position="464"/>
        <end position="476"/>
    </location>
</feature>
<evidence type="ECO:0000313" key="3">
    <source>
        <dbReference type="Proteomes" id="UP000750711"/>
    </source>
</evidence>
<feature type="compositionally biased region" description="Low complexity" evidence="1">
    <location>
        <begin position="336"/>
        <end position="351"/>
    </location>
</feature>